<organism evidence="4 5">
    <name type="scientific">Fibrivirga algicola</name>
    <dbReference type="NCBI Taxonomy" id="2950420"/>
    <lineage>
        <taxon>Bacteria</taxon>
        <taxon>Pseudomonadati</taxon>
        <taxon>Bacteroidota</taxon>
        <taxon>Cytophagia</taxon>
        <taxon>Cytophagales</taxon>
        <taxon>Spirosomataceae</taxon>
        <taxon>Fibrivirga</taxon>
    </lineage>
</organism>
<dbReference type="Proteomes" id="UP000606008">
    <property type="component" value="Unassembled WGS sequence"/>
</dbReference>
<evidence type="ECO:0000256" key="1">
    <source>
        <dbReference type="ARBA" id="ARBA00022729"/>
    </source>
</evidence>
<evidence type="ECO:0000256" key="2">
    <source>
        <dbReference type="SAM" id="SignalP"/>
    </source>
</evidence>
<keyword evidence="5" id="KW-1185">Reference proteome</keyword>
<accession>A0ABX0QK20</accession>
<evidence type="ECO:0000313" key="5">
    <source>
        <dbReference type="Proteomes" id="UP000606008"/>
    </source>
</evidence>
<gene>
    <name evidence="4" type="ORF">F7231_20090</name>
</gene>
<proteinExistence type="predicted"/>
<dbReference type="Pfam" id="PF13505">
    <property type="entry name" value="OMP_b-brl"/>
    <property type="match status" value="1"/>
</dbReference>
<dbReference type="InterPro" id="IPR027385">
    <property type="entry name" value="Beta-barrel_OMP"/>
</dbReference>
<name>A0ABX0QK20_9BACT</name>
<dbReference type="InterPro" id="IPR011250">
    <property type="entry name" value="OMP/PagP_B-barrel"/>
</dbReference>
<keyword evidence="1 2" id="KW-0732">Signal</keyword>
<dbReference type="EMBL" id="WAEL01000008">
    <property type="protein sequence ID" value="NID12481.1"/>
    <property type="molecule type" value="Genomic_DNA"/>
</dbReference>
<evidence type="ECO:0000259" key="3">
    <source>
        <dbReference type="Pfam" id="PF13505"/>
    </source>
</evidence>
<dbReference type="Gene3D" id="2.40.160.20">
    <property type="match status" value="1"/>
</dbReference>
<comment type="caution">
    <text evidence="4">The sequence shown here is derived from an EMBL/GenBank/DDBJ whole genome shotgun (WGS) entry which is preliminary data.</text>
</comment>
<feature type="signal peptide" evidence="2">
    <location>
        <begin position="1"/>
        <end position="19"/>
    </location>
</feature>
<dbReference type="RefSeq" id="WP_166693321.1">
    <property type="nucleotide sequence ID" value="NZ_WAEL01000008.1"/>
</dbReference>
<sequence length="386" mass="41281">MKRLFVLIFVGLLGRPSVAQTQKGQSITSGNVNLSFDRGHLDSDKRVSYSAGFLINRGRFVRDNWLLGGTLGFSYGQTTYDNSNSSTSLKSTANSVSAGIFLRRYWPILDRLYVYAGGGLGSYQFKSNYTNNVTFGTSIRESSGASSNWQLNATGQLGALYTLTNRIAIEMGISNEFPTGLYNANFGVAILAGNKSTSIPVLPDFEAPQTRKGRWLLGVSANVTGTSTSQVNDERISSVQSSATTGVSAGNFVKDNLIAGVAINYSANRLGDADAPGAVNYSLAAVPFVRSYRGASRLRPFVEGRGEYGIIKSETNTVVGTRYVGAGISAGLAYMASERFIIQTTLGSLDGRYTWYPSAGGSEVYSNYTINATATTLSNISVAYSL</sequence>
<feature type="domain" description="Outer membrane protein beta-barrel" evidence="3">
    <location>
        <begin position="6"/>
        <end position="171"/>
    </location>
</feature>
<reference evidence="4" key="1">
    <citation type="submission" date="2024-05" db="EMBL/GenBank/DDBJ databases">
        <authorList>
            <person name="Jung D.-H."/>
        </authorList>
    </citation>
    <scope>NUCLEOTIDE SEQUENCE</scope>
    <source>
        <strain evidence="4">JA-25</strain>
    </source>
</reference>
<evidence type="ECO:0000313" key="4">
    <source>
        <dbReference type="EMBL" id="NID12481.1"/>
    </source>
</evidence>
<feature type="chain" id="PRO_5046914884" evidence="2">
    <location>
        <begin position="20"/>
        <end position="386"/>
    </location>
</feature>
<dbReference type="SUPFAM" id="SSF56925">
    <property type="entry name" value="OMPA-like"/>
    <property type="match status" value="1"/>
</dbReference>
<protein>
    <submittedName>
        <fullName evidence="4">Autotransporter outer membrane beta-barrel domain-containing protein</fullName>
    </submittedName>
</protein>